<evidence type="ECO:0000313" key="1">
    <source>
        <dbReference type="EMBL" id="CAG2219368.1"/>
    </source>
</evidence>
<dbReference type="AlphaFoldDB" id="A0A8S3SS53"/>
<proteinExistence type="predicted"/>
<comment type="caution">
    <text evidence="1">The sequence shown here is derived from an EMBL/GenBank/DDBJ whole genome shotgun (WGS) entry which is preliminary data.</text>
</comment>
<dbReference type="Proteomes" id="UP000683360">
    <property type="component" value="Unassembled WGS sequence"/>
</dbReference>
<reference evidence="1" key="1">
    <citation type="submission" date="2021-03" db="EMBL/GenBank/DDBJ databases">
        <authorList>
            <person name="Bekaert M."/>
        </authorList>
    </citation>
    <scope>NUCLEOTIDE SEQUENCE</scope>
</reference>
<sequence length="179" mass="20474">MNCFFCSGQGTVIQNNQPSRDIDVDKYTEEIIDSSHRQLTIYDFEFDDIGRYICSNGFFQDFIDLSKESGKFIYCDNSTKTEVRQQKQVFGIGISTGVSNVSPTPVCQLEVENNTFPVTIFKTTGKDRIVDVIFKTTLFNTSFFCKKPGNPFIFACNISGIVLRKKSYQNMPRFQEQKP</sequence>
<accession>A0A8S3SS53</accession>
<organism evidence="1 2">
    <name type="scientific">Mytilus edulis</name>
    <name type="common">Blue mussel</name>
    <dbReference type="NCBI Taxonomy" id="6550"/>
    <lineage>
        <taxon>Eukaryota</taxon>
        <taxon>Metazoa</taxon>
        <taxon>Spiralia</taxon>
        <taxon>Lophotrochozoa</taxon>
        <taxon>Mollusca</taxon>
        <taxon>Bivalvia</taxon>
        <taxon>Autobranchia</taxon>
        <taxon>Pteriomorphia</taxon>
        <taxon>Mytilida</taxon>
        <taxon>Mytiloidea</taxon>
        <taxon>Mytilidae</taxon>
        <taxon>Mytilinae</taxon>
        <taxon>Mytilus</taxon>
    </lineage>
</organism>
<keyword evidence="2" id="KW-1185">Reference proteome</keyword>
<evidence type="ECO:0000313" key="2">
    <source>
        <dbReference type="Proteomes" id="UP000683360"/>
    </source>
</evidence>
<name>A0A8S3SS53_MYTED</name>
<gene>
    <name evidence="1" type="ORF">MEDL_32936</name>
</gene>
<protein>
    <submittedName>
        <fullName evidence="1">Uncharacterized protein</fullName>
    </submittedName>
</protein>
<dbReference type="EMBL" id="CAJPWZ010001629">
    <property type="protein sequence ID" value="CAG2219368.1"/>
    <property type="molecule type" value="Genomic_DNA"/>
</dbReference>